<keyword evidence="3 5" id="KW-0521">NADP</keyword>
<comment type="cofactor">
    <cofactor evidence="5">
        <name>FMN</name>
        <dbReference type="ChEBI" id="CHEBI:58210"/>
    </cofactor>
</comment>
<evidence type="ECO:0000256" key="4">
    <source>
        <dbReference type="ARBA" id="ARBA00023002"/>
    </source>
</evidence>
<dbReference type="HAMAP" id="MF_01204">
    <property type="entry name" value="Oxidoreductase_RutE_HadB"/>
    <property type="match status" value="1"/>
</dbReference>
<dbReference type="PANTHER" id="PTHR43543">
    <property type="entry name" value="MALONIC SEMIALDEHYDE REDUCTASE RUTE-RELATED"/>
    <property type="match status" value="1"/>
</dbReference>
<evidence type="ECO:0000259" key="6">
    <source>
        <dbReference type="Pfam" id="PF00881"/>
    </source>
</evidence>
<dbReference type="EC" id="1.-.-.-" evidence="5"/>
<dbReference type="InterPro" id="IPR029479">
    <property type="entry name" value="Nitroreductase"/>
</dbReference>
<dbReference type="InterPro" id="IPR023936">
    <property type="entry name" value="RutE-like"/>
</dbReference>
<dbReference type="CDD" id="cd02148">
    <property type="entry name" value="RutE-like"/>
    <property type="match status" value="1"/>
</dbReference>
<keyword evidence="4 5" id="KW-0560">Oxidoreductase</keyword>
<feature type="domain" description="Nitroreductase" evidence="6">
    <location>
        <begin position="23"/>
        <end position="164"/>
    </location>
</feature>
<accession>A0A7W7AZH9</accession>
<keyword evidence="1 5" id="KW-0285">Flavoprotein</keyword>
<dbReference type="AlphaFoldDB" id="A0A7W7AZH9"/>
<evidence type="ECO:0000256" key="3">
    <source>
        <dbReference type="ARBA" id="ARBA00022857"/>
    </source>
</evidence>
<proteinExistence type="inferred from homology"/>
<dbReference type="PANTHER" id="PTHR43543:SF1">
    <property type="entry name" value="MALONIC SEMIALDEHYDE REDUCTASE RUTE-RELATED"/>
    <property type="match status" value="1"/>
</dbReference>
<gene>
    <name evidence="7" type="ORF">GGQ98_000846</name>
</gene>
<evidence type="ECO:0000313" key="7">
    <source>
        <dbReference type="EMBL" id="MBB4631239.1"/>
    </source>
</evidence>
<evidence type="ECO:0000256" key="1">
    <source>
        <dbReference type="ARBA" id="ARBA00022630"/>
    </source>
</evidence>
<organism evidence="7 8">
    <name type="scientific">Sphingosinicella soli</name>
    <dbReference type="NCBI Taxonomy" id="333708"/>
    <lineage>
        <taxon>Bacteria</taxon>
        <taxon>Pseudomonadati</taxon>
        <taxon>Pseudomonadota</taxon>
        <taxon>Alphaproteobacteria</taxon>
        <taxon>Sphingomonadales</taxon>
        <taxon>Sphingosinicellaceae</taxon>
        <taxon>Sphingosinicella</taxon>
    </lineage>
</organism>
<comment type="caution">
    <text evidence="7">The sequence shown here is derived from an EMBL/GenBank/DDBJ whole genome shotgun (WGS) entry which is preliminary data.</text>
</comment>
<keyword evidence="2 5" id="KW-0288">FMN</keyword>
<dbReference type="Proteomes" id="UP000566324">
    <property type="component" value="Unassembled WGS sequence"/>
</dbReference>
<evidence type="ECO:0000313" key="8">
    <source>
        <dbReference type="Proteomes" id="UP000566324"/>
    </source>
</evidence>
<comment type="similarity">
    <text evidence="5">Belongs to the nitroreductase family. HadB/RutE subfamily.</text>
</comment>
<reference evidence="7 8" key="1">
    <citation type="submission" date="2020-08" db="EMBL/GenBank/DDBJ databases">
        <title>Genomic Encyclopedia of Type Strains, Phase IV (KMG-IV): sequencing the most valuable type-strain genomes for metagenomic binning, comparative biology and taxonomic classification.</title>
        <authorList>
            <person name="Goeker M."/>
        </authorList>
    </citation>
    <scope>NUCLEOTIDE SEQUENCE [LARGE SCALE GENOMIC DNA]</scope>
    <source>
        <strain evidence="7 8">DSM 17328</strain>
    </source>
</reference>
<dbReference type="GO" id="GO:0016491">
    <property type="term" value="F:oxidoreductase activity"/>
    <property type="evidence" value="ECO:0007669"/>
    <property type="project" value="UniProtKB-UniRule"/>
</dbReference>
<dbReference type="InterPro" id="IPR050461">
    <property type="entry name" value="Nitroreductase_HadB/RutE"/>
</dbReference>
<protein>
    <recommendedName>
        <fullName evidence="5">Putative NADH dehydrogenase/NAD(P)H nitroreductase GGQ98_000846</fullName>
        <ecNumber evidence="5">1.-.-.-</ecNumber>
    </recommendedName>
</protein>
<sequence>MNDHLLSDRDLDLIFRNARTHNDWSDRQVSDVQLRAVYDLMRMGPTSANASPARIVFAKSAEAREKLAACASGANGPKILQAPVTAIIGMDMKFYDHLPKLFPHTDARSWFTGNDAMIHETAFRNSSLQGAYFMIAARAIGLNCGPMSGFDKAKVDAAFFAGTAIETNFLCAIGYGTEKNLFERSPRLSFEEAASIV</sequence>
<dbReference type="Gene3D" id="3.40.109.10">
    <property type="entry name" value="NADH Oxidase"/>
    <property type="match status" value="1"/>
</dbReference>
<dbReference type="SUPFAM" id="SSF55469">
    <property type="entry name" value="FMN-dependent nitroreductase-like"/>
    <property type="match status" value="1"/>
</dbReference>
<keyword evidence="8" id="KW-1185">Reference proteome</keyword>
<evidence type="ECO:0000256" key="2">
    <source>
        <dbReference type="ARBA" id="ARBA00022643"/>
    </source>
</evidence>
<name>A0A7W7AZH9_9SPHN</name>
<evidence type="ECO:0000256" key="5">
    <source>
        <dbReference type="HAMAP-Rule" id="MF_01204"/>
    </source>
</evidence>
<dbReference type="EMBL" id="JACHNZ010000007">
    <property type="protein sequence ID" value="MBB4631239.1"/>
    <property type="molecule type" value="Genomic_DNA"/>
</dbReference>
<dbReference type="NCBIfam" id="NF003768">
    <property type="entry name" value="PRK05365.1"/>
    <property type="match status" value="1"/>
</dbReference>
<keyword evidence="5" id="KW-0520">NAD</keyword>
<dbReference type="RefSeq" id="WP_184065577.1">
    <property type="nucleotide sequence ID" value="NZ_JACHNZ010000007.1"/>
</dbReference>
<dbReference type="Pfam" id="PF00881">
    <property type="entry name" value="Nitroreductase"/>
    <property type="match status" value="1"/>
</dbReference>
<dbReference type="InterPro" id="IPR000415">
    <property type="entry name" value="Nitroreductase-like"/>
</dbReference>